<evidence type="ECO:0000256" key="5">
    <source>
        <dbReference type="ARBA" id="ARBA00023242"/>
    </source>
</evidence>
<dbReference type="EMBL" id="JAATIQ010000023">
    <property type="protein sequence ID" value="KAF4398797.1"/>
    <property type="molecule type" value="Genomic_DNA"/>
</dbReference>
<dbReference type="GO" id="GO:0003677">
    <property type="term" value="F:DNA binding"/>
    <property type="evidence" value="ECO:0007669"/>
    <property type="project" value="UniProtKB-KW"/>
</dbReference>
<keyword evidence="5" id="KW-0539">Nucleus</keyword>
<dbReference type="GO" id="GO:0005634">
    <property type="term" value="C:nucleus"/>
    <property type="evidence" value="ECO:0007669"/>
    <property type="project" value="UniProtKB-SubCell"/>
</dbReference>
<dbReference type="GO" id="GO:0003700">
    <property type="term" value="F:DNA-binding transcription factor activity"/>
    <property type="evidence" value="ECO:0007669"/>
    <property type="project" value="InterPro"/>
</dbReference>
<feature type="domain" description="AP2/ERF" evidence="8">
    <location>
        <begin position="52"/>
        <end position="109"/>
    </location>
</feature>
<dbReference type="PANTHER" id="PTHR31194">
    <property type="entry name" value="SHN SHINE , DNA BINDING / TRANSCRIPTION FACTOR"/>
    <property type="match status" value="1"/>
</dbReference>
<dbReference type="Proteomes" id="UP000583929">
    <property type="component" value="Unassembled WGS sequence"/>
</dbReference>
<reference evidence="11 12" key="1">
    <citation type="journal article" date="2020" name="bioRxiv">
        <title>Sequence and annotation of 42 cannabis genomes reveals extensive copy number variation in cannabinoid synthesis and pathogen resistance genes.</title>
        <authorList>
            <person name="Mckernan K.J."/>
            <person name="Helbert Y."/>
            <person name="Kane L.T."/>
            <person name="Ebling H."/>
            <person name="Zhang L."/>
            <person name="Liu B."/>
            <person name="Eaton Z."/>
            <person name="Mclaughlin S."/>
            <person name="Kingan S."/>
            <person name="Baybayan P."/>
            <person name="Concepcion G."/>
            <person name="Jordan M."/>
            <person name="Riva A."/>
            <person name="Barbazuk W."/>
            <person name="Harkins T."/>
        </authorList>
    </citation>
    <scope>NUCLEOTIDE SEQUENCE [LARGE SCALE GENOMIC DNA]</scope>
    <source>
        <strain evidence="11 12">cv. Jamaican Lion 4</strain>
        <strain evidence="10">Father</strain>
        <strain evidence="9">Mother</strain>
        <tissue evidence="9">Leaf</tissue>
    </source>
</reference>
<comment type="caution">
    <text evidence="9">The sequence shown here is derived from an EMBL/GenBank/DDBJ whole genome shotgun (WGS) entry which is preliminary data.</text>
</comment>
<evidence type="ECO:0000256" key="4">
    <source>
        <dbReference type="ARBA" id="ARBA00023163"/>
    </source>
</evidence>
<dbReference type="AlphaFoldDB" id="A0A7J6DYY9"/>
<evidence type="ECO:0000313" key="11">
    <source>
        <dbReference type="Proteomes" id="UP000525078"/>
    </source>
</evidence>
<feature type="region of interest" description="Disordered" evidence="7">
    <location>
        <begin position="195"/>
        <end position="239"/>
    </location>
</feature>
<evidence type="ECO:0000313" key="9">
    <source>
        <dbReference type="EMBL" id="KAF4351276.1"/>
    </source>
</evidence>
<evidence type="ECO:0000256" key="3">
    <source>
        <dbReference type="ARBA" id="ARBA00023125"/>
    </source>
</evidence>
<sequence length="262" mass="29755">MNSNIPSEFQIPCSNHSPKPYIESEKFHGSEHHHSSMHPKRTVMLKNRLPRRYLGVRQRPSGRWVAEIKDSNQKLRLWLGTFDTPEDAALTYDRAARLLRGRNAKTNFPNQGITTSSEENFNILGKNNPRLYQLLQQAVMKNKAKNNCNMNISLWNNNKDQNMGEVVLDQYFDSSSVHNDFDTLVEKTIVCSSSSHDYDNGDNNRDQEPDHYHDHHDQTHNKKNSTKKLCSSSSSGSNISIGSSKVYSSVVVAPSFSASNQC</sequence>
<dbReference type="PROSITE" id="PS51032">
    <property type="entry name" value="AP2_ERF"/>
    <property type="match status" value="1"/>
</dbReference>
<evidence type="ECO:0000256" key="7">
    <source>
        <dbReference type="SAM" id="MobiDB-lite"/>
    </source>
</evidence>
<gene>
    <name evidence="9" type="ORF">F8388_019664</name>
    <name evidence="10" type="ORF">G4B88_028160</name>
</gene>
<evidence type="ECO:0000313" key="10">
    <source>
        <dbReference type="EMBL" id="KAF4398797.1"/>
    </source>
</evidence>
<keyword evidence="3" id="KW-0238">DNA-binding</keyword>
<evidence type="ECO:0000256" key="1">
    <source>
        <dbReference type="ARBA" id="ARBA00004123"/>
    </source>
</evidence>
<accession>A0A7J6DYY9</accession>
<dbReference type="SMART" id="SM00380">
    <property type="entry name" value="AP2"/>
    <property type="match status" value="1"/>
</dbReference>
<dbReference type="Gene3D" id="3.30.730.10">
    <property type="entry name" value="AP2/ERF domain"/>
    <property type="match status" value="1"/>
</dbReference>
<organism evidence="9 11">
    <name type="scientific">Cannabis sativa</name>
    <name type="common">Hemp</name>
    <name type="synonym">Marijuana</name>
    <dbReference type="NCBI Taxonomy" id="3483"/>
    <lineage>
        <taxon>Eukaryota</taxon>
        <taxon>Viridiplantae</taxon>
        <taxon>Streptophyta</taxon>
        <taxon>Embryophyta</taxon>
        <taxon>Tracheophyta</taxon>
        <taxon>Spermatophyta</taxon>
        <taxon>Magnoliopsida</taxon>
        <taxon>eudicotyledons</taxon>
        <taxon>Gunneridae</taxon>
        <taxon>Pentapetalae</taxon>
        <taxon>rosids</taxon>
        <taxon>fabids</taxon>
        <taxon>Rosales</taxon>
        <taxon>Cannabaceae</taxon>
        <taxon>Cannabis</taxon>
    </lineage>
</organism>
<dbReference type="OrthoDB" id="773121at2759"/>
<feature type="compositionally biased region" description="Polar residues" evidence="7">
    <location>
        <begin position="1"/>
        <end position="17"/>
    </location>
</feature>
<feature type="compositionally biased region" description="Basic and acidic residues" evidence="7">
    <location>
        <begin position="196"/>
        <end position="220"/>
    </location>
</feature>
<feature type="compositionally biased region" description="Low complexity" evidence="7">
    <location>
        <begin position="227"/>
        <end position="239"/>
    </location>
</feature>
<dbReference type="Pfam" id="PF00847">
    <property type="entry name" value="AP2"/>
    <property type="match status" value="1"/>
</dbReference>
<dbReference type="GO" id="GO:0009877">
    <property type="term" value="P:nodulation"/>
    <property type="evidence" value="ECO:0007669"/>
    <property type="project" value="UniProtKB-ARBA"/>
</dbReference>
<name>A0A7J6DYY9_CANSA</name>
<evidence type="ECO:0000256" key="6">
    <source>
        <dbReference type="ARBA" id="ARBA00024343"/>
    </source>
</evidence>
<dbReference type="InterPro" id="IPR050913">
    <property type="entry name" value="AP2/ERF_ERF"/>
</dbReference>
<dbReference type="InterPro" id="IPR016177">
    <property type="entry name" value="DNA-bd_dom_sf"/>
</dbReference>
<dbReference type="FunFam" id="3.30.730.10:FF:000005">
    <property type="entry name" value="ethylene-responsive transcription factor RAP2-11"/>
    <property type="match status" value="1"/>
</dbReference>
<evidence type="ECO:0000259" key="8">
    <source>
        <dbReference type="PROSITE" id="PS51032"/>
    </source>
</evidence>
<protein>
    <recommendedName>
        <fullName evidence="8">AP2/ERF domain-containing protein</fullName>
    </recommendedName>
</protein>
<dbReference type="PRINTS" id="PR00367">
    <property type="entry name" value="ETHRSPELEMNT"/>
</dbReference>
<dbReference type="Proteomes" id="UP000525078">
    <property type="component" value="Unassembled WGS sequence"/>
</dbReference>
<dbReference type="EMBL" id="JAATIP010000341">
    <property type="protein sequence ID" value="KAF4351276.1"/>
    <property type="molecule type" value="Genomic_DNA"/>
</dbReference>
<evidence type="ECO:0000313" key="12">
    <source>
        <dbReference type="Proteomes" id="UP000583929"/>
    </source>
</evidence>
<dbReference type="InterPro" id="IPR001471">
    <property type="entry name" value="AP2/ERF_dom"/>
</dbReference>
<feature type="compositionally biased region" description="Basic and acidic residues" evidence="7">
    <location>
        <begin position="22"/>
        <end position="34"/>
    </location>
</feature>
<proteinExistence type="inferred from homology"/>
<comment type="similarity">
    <text evidence="6">Belongs to the AP2/ERF transcription factor family. ERF subfamily.</text>
</comment>
<evidence type="ECO:0000256" key="2">
    <source>
        <dbReference type="ARBA" id="ARBA00023015"/>
    </source>
</evidence>
<keyword evidence="4" id="KW-0804">Transcription</keyword>
<keyword evidence="2" id="KW-0805">Transcription regulation</keyword>
<dbReference type="PANTHER" id="PTHR31194:SF82">
    <property type="entry name" value="AP2_ERF DOMAIN-CONTAINING PROTEIN"/>
    <property type="match status" value="1"/>
</dbReference>
<feature type="region of interest" description="Disordered" evidence="7">
    <location>
        <begin position="1"/>
        <end position="40"/>
    </location>
</feature>
<dbReference type="CDD" id="cd00018">
    <property type="entry name" value="AP2"/>
    <property type="match status" value="1"/>
</dbReference>
<keyword evidence="12" id="KW-1185">Reference proteome</keyword>
<dbReference type="SUPFAM" id="SSF54171">
    <property type="entry name" value="DNA-binding domain"/>
    <property type="match status" value="1"/>
</dbReference>
<comment type="subcellular location">
    <subcellularLocation>
        <location evidence="1">Nucleus</location>
    </subcellularLocation>
</comment>
<dbReference type="InterPro" id="IPR036955">
    <property type="entry name" value="AP2/ERF_dom_sf"/>
</dbReference>